<dbReference type="CDD" id="cd00118">
    <property type="entry name" value="LysM"/>
    <property type="match status" value="1"/>
</dbReference>
<feature type="chain" id="PRO_5020956935" evidence="2">
    <location>
        <begin position="20"/>
        <end position="323"/>
    </location>
</feature>
<proteinExistence type="predicted"/>
<feature type="domain" description="LysM" evidence="3">
    <location>
        <begin position="95"/>
        <end position="139"/>
    </location>
</feature>
<dbReference type="InterPro" id="IPR018392">
    <property type="entry name" value="LysM"/>
</dbReference>
<dbReference type="SUPFAM" id="SSF54106">
    <property type="entry name" value="LysM domain"/>
    <property type="match status" value="2"/>
</dbReference>
<dbReference type="AlphaFoldDB" id="A0A4R4E8N0"/>
<dbReference type="PROSITE" id="PS51782">
    <property type="entry name" value="LYSM"/>
    <property type="match status" value="2"/>
</dbReference>
<reference evidence="4 5" key="1">
    <citation type="submission" date="2019-03" db="EMBL/GenBank/DDBJ databases">
        <authorList>
            <person name="Kim M.K.M."/>
        </authorList>
    </citation>
    <scope>NUCLEOTIDE SEQUENCE [LARGE SCALE GENOMIC DNA]</scope>
    <source>
        <strain evidence="4 5">17J68-15</strain>
    </source>
</reference>
<protein>
    <submittedName>
        <fullName evidence="4">LysM peptidoglycan-binding domain-containing protein</fullName>
    </submittedName>
</protein>
<comment type="caution">
    <text evidence="4">The sequence shown here is derived from an EMBL/GenBank/DDBJ whole genome shotgun (WGS) entry which is preliminary data.</text>
</comment>
<evidence type="ECO:0000256" key="1">
    <source>
        <dbReference type="SAM" id="MobiDB-lite"/>
    </source>
</evidence>
<dbReference type="RefSeq" id="WP_131850507.1">
    <property type="nucleotide sequence ID" value="NZ_SKFH01000002.1"/>
</dbReference>
<dbReference type="SMART" id="SM00257">
    <property type="entry name" value="LysM"/>
    <property type="match status" value="2"/>
</dbReference>
<keyword evidence="5" id="KW-1185">Reference proteome</keyword>
<accession>A0A4R4E8N0</accession>
<evidence type="ECO:0000313" key="4">
    <source>
        <dbReference type="EMBL" id="TCZ74461.1"/>
    </source>
</evidence>
<organism evidence="4 5">
    <name type="scientific">Flaviaesturariibacter aridisoli</name>
    <dbReference type="NCBI Taxonomy" id="2545761"/>
    <lineage>
        <taxon>Bacteria</taxon>
        <taxon>Pseudomonadati</taxon>
        <taxon>Bacteroidota</taxon>
        <taxon>Chitinophagia</taxon>
        <taxon>Chitinophagales</taxon>
        <taxon>Chitinophagaceae</taxon>
        <taxon>Flaviaestuariibacter</taxon>
    </lineage>
</organism>
<feature type="region of interest" description="Disordered" evidence="1">
    <location>
        <begin position="152"/>
        <end position="218"/>
    </location>
</feature>
<name>A0A4R4E8N0_9BACT</name>
<dbReference type="InterPro" id="IPR036779">
    <property type="entry name" value="LysM_dom_sf"/>
</dbReference>
<dbReference type="OrthoDB" id="2149800at2"/>
<evidence type="ECO:0000259" key="3">
    <source>
        <dbReference type="PROSITE" id="PS51782"/>
    </source>
</evidence>
<feature type="domain" description="LysM" evidence="3">
    <location>
        <begin position="33"/>
        <end position="77"/>
    </location>
</feature>
<sequence>MKKLTLLFLSICFSIVAFCQELLVQSGDKGLYIVHTVVPKENFYSVGRLYALSPKEIAAFNNVDMTHGLSIGQSIQIPLTAANFSQASAAQGRPVYYVVGEKEGLYRVSLKNGKVLMADLRKWNHLSSDAISTGQKLIVGYLGAAQAAPATVSAPASHPPASTPVTHDPAPRRDSTAVKPVTPVERPMADSGSARPVQVVPTPAPSSQAPRTAVKDGQGGAFRGAWEQQVKSGTSRDASVVSGIFKTASGWQDTKYYLLIDGVEPGSIVKVSSPSTGKFIYAKVLGGMSGIRQNQGYDIRISNAAASVLEAGDSEKFTVRIQY</sequence>
<dbReference type="Pfam" id="PF01476">
    <property type="entry name" value="LysM"/>
    <property type="match status" value="2"/>
</dbReference>
<keyword evidence="2" id="KW-0732">Signal</keyword>
<evidence type="ECO:0000256" key="2">
    <source>
        <dbReference type="SAM" id="SignalP"/>
    </source>
</evidence>
<dbReference type="EMBL" id="SKFH01000002">
    <property type="protein sequence ID" value="TCZ74461.1"/>
    <property type="molecule type" value="Genomic_DNA"/>
</dbReference>
<dbReference type="Gene3D" id="3.10.350.10">
    <property type="entry name" value="LysM domain"/>
    <property type="match status" value="2"/>
</dbReference>
<gene>
    <name evidence="4" type="ORF">E0486_02215</name>
</gene>
<evidence type="ECO:0000313" key="5">
    <source>
        <dbReference type="Proteomes" id="UP000295164"/>
    </source>
</evidence>
<dbReference type="Proteomes" id="UP000295164">
    <property type="component" value="Unassembled WGS sequence"/>
</dbReference>
<feature type="signal peptide" evidence="2">
    <location>
        <begin position="1"/>
        <end position="19"/>
    </location>
</feature>